<proteinExistence type="predicted"/>
<gene>
    <name evidence="1" type="ORF">ENL39_06435</name>
</gene>
<accession>A0A7V5I014</accession>
<dbReference type="AlphaFoldDB" id="A0A7V5I014"/>
<organism evidence="1">
    <name type="scientific">Aerophobetes bacterium</name>
    <dbReference type="NCBI Taxonomy" id="2030807"/>
    <lineage>
        <taxon>Bacteria</taxon>
        <taxon>Candidatus Aerophobota</taxon>
    </lineage>
</organism>
<dbReference type="InterPro" id="IPR008482">
    <property type="entry name" value="DUF763"/>
</dbReference>
<dbReference type="Proteomes" id="UP000886070">
    <property type="component" value="Unassembled WGS sequence"/>
</dbReference>
<evidence type="ECO:0000313" key="1">
    <source>
        <dbReference type="EMBL" id="HHF99100.1"/>
    </source>
</evidence>
<name>A0A7V5I014_UNCAE</name>
<protein>
    <submittedName>
        <fullName evidence="1">DUF763 domain-containing protein</fullName>
    </submittedName>
</protein>
<dbReference type="EMBL" id="DRTT01000175">
    <property type="protein sequence ID" value="HHF99100.1"/>
    <property type="molecule type" value="Genomic_DNA"/>
</dbReference>
<sequence length="356" mass="40022">MRKTGVTDLPLHYGKAPRWLFEKMKFLAREVIIAIVSEKGPEEFLRKISDPLWFQALGCVLGFDWHSSGLTTTTCGAIKEAVKGLEKELGVFVAGGKGKVSLNTPLEITQKTEKISTNPEPLIYASRMAAKVDTAGLQDGFQLYHHCFIFTSSGKWAIVQQGMNELTGYARRYHWIGEKVKSFVCEPHLAICSEWKGQGLNMVAKESEKARKVCTELSREKPSGIIKDLKRIQKLKMPTSHSFSLEKTKPEKLEKTLHILYEKNPKNFEEVLETKGVGVKTIRALALVSDLIYGAKPSFKDPATYSFAHGGKDGHPYPVDKKTYTETILTLHKALREAKIGRSEKIKAIKRLRVFL</sequence>
<dbReference type="Pfam" id="PF05559">
    <property type="entry name" value="DUF763"/>
    <property type="match status" value="1"/>
</dbReference>
<dbReference type="PANTHER" id="PTHR38597:SF1">
    <property type="entry name" value="BLL3834 PROTEIN"/>
    <property type="match status" value="1"/>
</dbReference>
<dbReference type="PANTHER" id="PTHR38597">
    <property type="entry name" value="BLL3834 PROTEIN"/>
    <property type="match status" value="1"/>
</dbReference>
<comment type="caution">
    <text evidence="1">The sequence shown here is derived from an EMBL/GenBank/DDBJ whole genome shotgun (WGS) entry which is preliminary data.</text>
</comment>
<reference evidence="1" key="1">
    <citation type="journal article" date="2020" name="mSystems">
        <title>Genome- and Community-Level Interaction Insights into Carbon Utilization and Element Cycling Functions of Hydrothermarchaeota in Hydrothermal Sediment.</title>
        <authorList>
            <person name="Zhou Z."/>
            <person name="Liu Y."/>
            <person name="Xu W."/>
            <person name="Pan J."/>
            <person name="Luo Z.H."/>
            <person name="Li M."/>
        </authorList>
    </citation>
    <scope>NUCLEOTIDE SEQUENCE [LARGE SCALE GENOMIC DNA]</scope>
    <source>
        <strain evidence="1">HyVt-92</strain>
    </source>
</reference>